<dbReference type="Proteomes" id="UP000242188">
    <property type="component" value="Unassembled WGS sequence"/>
</dbReference>
<dbReference type="InterPro" id="IPR036249">
    <property type="entry name" value="Thioredoxin-like_sf"/>
</dbReference>
<dbReference type="STRING" id="6573.A0A210R7I3"/>
<dbReference type="SUPFAM" id="SSF52833">
    <property type="entry name" value="Thioredoxin-like"/>
    <property type="match status" value="1"/>
</dbReference>
<dbReference type="SUPFAM" id="SSF47616">
    <property type="entry name" value="GST C-terminal domain-like"/>
    <property type="match status" value="1"/>
</dbReference>
<feature type="domain" description="GST C-terminal" evidence="2">
    <location>
        <begin position="81"/>
        <end position="207"/>
    </location>
</feature>
<name>A0A210R7I3_MIZYE</name>
<evidence type="ECO:0000259" key="2">
    <source>
        <dbReference type="PROSITE" id="PS50405"/>
    </source>
</evidence>
<dbReference type="PROSITE" id="PS50404">
    <property type="entry name" value="GST_NTER"/>
    <property type="match status" value="1"/>
</dbReference>
<comment type="caution">
    <text evidence="3">The sequence shown here is derived from an EMBL/GenBank/DDBJ whole genome shotgun (WGS) entry which is preliminary data.</text>
</comment>
<dbReference type="SFLD" id="SFLDS00019">
    <property type="entry name" value="Glutathione_Transferase_(cytos"/>
    <property type="match status" value="1"/>
</dbReference>
<dbReference type="EMBL" id="NEDP02000052">
    <property type="protein sequence ID" value="OWF56791.1"/>
    <property type="molecule type" value="Genomic_DNA"/>
</dbReference>
<sequence>MPKYKVTYFESAGRAELTRLALCVAKQPFEDVRLKPEEWALQKESTPQGMLPILEVDEHIICQSGAMVRYIAREYGLYGNGNTENTEVDVILETTEDFVKDLIKFFYEKDPDKKTEAIKNFFDTTLPKFVAIYYEILCNNNGGNGWMVGSTVTIADLYVFSIFDGIKSFYGDDAVKAYTGNEKLEAHCKRVTEIPEIKNWLQRRPKE</sequence>
<dbReference type="PANTHER" id="PTHR11571">
    <property type="entry name" value="GLUTATHIONE S-TRANSFERASE"/>
    <property type="match status" value="1"/>
</dbReference>
<proteinExistence type="predicted"/>
<reference evidence="3 4" key="1">
    <citation type="journal article" date="2017" name="Nat. Ecol. Evol.">
        <title>Scallop genome provides insights into evolution of bilaterian karyotype and development.</title>
        <authorList>
            <person name="Wang S."/>
            <person name="Zhang J."/>
            <person name="Jiao W."/>
            <person name="Li J."/>
            <person name="Xun X."/>
            <person name="Sun Y."/>
            <person name="Guo X."/>
            <person name="Huan P."/>
            <person name="Dong B."/>
            <person name="Zhang L."/>
            <person name="Hu X."/>
            <person name="Sun X."/>
            <person name="Wang J."/>
            <person name="Zhao C."/>
            <person name="Wang Y."/>
            <person name="Wang D."/>
            <person name="Huang X."/>
            <person name="Wang R."/>
            <person name="Lv J."/>
            <person name="Li Y."/>
            <person name="Zhang Z."/>
            <person name="Liu B."/>
            <person name="Lu W."/>
            <person name="Hui Y."/>
            <person name="Liang J."/>
            <person name="Zhou Z."/>
            <person name="Hou R."/>
            <person name="Li X."/>
            <person name="Liu Y."/>
            <person name="Li H."/>
            <person name="Ning X."/>
            <person name="Lin Y."/>
            <person name="Zhao L."/>
            <person name="Xing Q."/>
            <person name="Dou J."/>
            <person name="Li Y."/>
            <person name="Mao J."/>
            <person name="Guo H."/>
            <person name="Dou H."/>
            <person name="Li T."/>
            <person name="Mu C."/>
            <person name="Jiang W."/>
            <person name="Fu Q."/>
            <person name="Fu X."/>
            <person name="Miao Y."/>
            <person name="Liu J."/>
            <person name="Yu Q."/>
            <person name="Li R."/>
            <person name="Liao H."/>
            <person name="Li X."/>
            <person name="Kong Y."/>
            <person name="Jiang Z."/>
            <person name="Chourrout D."/>
            <person name="Li R."/>
            <person name="Bao Z."/>
        </authorList>
    </citation>
    <scope>NUCLEOTIDE SEQUENCE [LARGE SCALE GENOMIC DNA]</scope>
    <source>
        <strain evidence="3 4">PY_sf001</strain>
    </source>
</reference>
<accession>A0A210R7I3</accession>
<organism evidence="3 4">
    <name type="scientific">Mizuhopecten yessoensis</name>
    <name type="common">Japanese scallop</name>
    <name type="synonym">Patinopecten yessoensis</name>
    <dbReference type="NCBI Taxonomy" id="6573"/>
    <lineage>
        <taxon>Eukaryota</taxon>
        <taxon>Metazoa</taxon>
        <taxon>Spiralia</taxon>
        <taxon>Lophotrochozoa</taxon>
        <taxon>Mollusca</taxon>
        <taxon>Bivalvia</taxon>
        <taxon>Autobranchia</taxon>
        <taxon>Pteriomorphia</taxon>
        <taxon>Pectinida</taxon>
        <taxon>Pectinoidea</taxon>
        <taxon>Pectinidae</taxon>
        <taxon>Mizuhopecten</taxon>
    </lineage>
</organism>
<dbReference type="Pfam" id="PF14497">
    <property type="entry name" value="GST_C_3"/>
    <property type="match status" value="1"/>
</dbReference>
<dbReference type="Pfam" id="PF02798">
    <property type="entry name" value="GST_N"/>
    <property type="match status" value="1"/>
</dbReference>
<dbReference type="SFLD" id="SFLDG01205">
    <property type="entry name" value="AMPS.1"/>
    <property type="match status" value="1"/>
</dbReference>
<dbReference type="InterPro" id="IPR010987">
    <property type="entry name" value="Glutathione-S-Trfase_C-like"/>
</dbReference>
<dbReference type="CDD" id="cd03039">
    <property type="entry name" value="GST_N_Sigma_like"/>
    <property type="match status" value="1"/>
</dbReference>
<dbReference type="InterPro" id="IPR004046">
    <property type="entry name" value="GST_C"/>
</dbReference>
<protein>
    <submittedName>
        <fullName evidence="3">Glutathione S-transferase 1</fullName>
    </submittedName>
</protein>
<dbReference type="InterPro" id="IPR036282">
    <property type="entry name" value="Glutathione-S-Trfase_C_sf"/>
</dbReference>
<dbReference type="GO" id="GO:0004364">
    <property type="term" value="F:glutathione transferase activity"/>
    <property type="evidence" value="ECO:0007669"/>
    <property type="project" value="TreeGrafter"/>
</dbReference>
<dbReference type="CDD" id="cd03192">
    <property type="entry name" value="GST_C_Sigma_like"/>
    <property type="match status" value="1"/>
</dbReference>
<dbReference type="AlphaFoldDB" id="A0A210R7I3"/>
<feature type="domain" description="GST N-terminal" evidence="1">
    <location>
        <begin position="2"/>
        <end position="79"/>
    </location>
</feature>
<gene>
    <name evidence="3" type="ORF">KP79_PYT11612</name>
</gene>
<dbReference type="Gene3D" id="1.20.1050.10">
    <property type="match status" value="1"/>
</dbReference>
<dbReference type="Gene3D" id="3.40.30.10">
    <property type="entry name" value="Glutaredoxin"/>
    <property type="match status" value="1"/>
</dbReference>
<dbReference type="GO" id="GO:0006749">
    <property type="term" value="P:glutathione metabolic process"/>
    <property type="evidence" value="ECO:0007669"/>
    <property type="project" value="TreeGrafter"/>
</dbReference>
<dbReference type="InterPro" id="IPR040079">
    <property type="entry name" value="Glutathione_S-Trfase"/>
</dbReference>
<dbReference type="PANTHER" id="PTHR11571:SF150">
    <property type="entry name" value="GLUTATHIONE S-TRANSFERASE"/>
    <property type="match status" value="1"/>
</dbReference>
<dbReference type="FunFam" id="1.20.1050.10:FF:000030">
    <property type="entry name" value="Glutathione S-transferase S1"/>
    <property type="match status" value="1"/>
</dbReference>
<dbReference type="InterPro" id="IPR050213">
    <property type="entry name" value="GST_superfamily"/>
</dbReference>
<keyword evidence="4" id="KW-1185">Reference proteome</keyword>
<keyword evidence="3" id="KW-0808">Transferase</keyword>
<dbReference type="PROSITE" id="PS50405">
    <property type="entry name" value="GST_CTER"/>
    <property type="match status" value="1"/>
</dbReference>
<evidence type="ECO:0000313" key="4">
    <source>
        <dbReference type="Proteomes" id="UP000242188"/>
    </source>
</evidence>
<evidence type="ECO:0000259" key="1">
    <source>
        <dbReference type="PROSITE" id="PS50404"/>
    </source>
</evidence>
<dbReference type="SFLD" id="SFLDG00363">
    <property type="entry name" value="AMPS_(cytGST):_Alpha-__Mu-__Pi"/>
    <property type="match status" value="1"/>
</dbReference>
<evidence type="ECO:0000313" key="3">
    <source>
        <dbReference type="EMBL" id="OWF56791.1"/>
    </source>
</evidence>
<dbReference type="InterPro" id="IPR004045">
    <property type="entry name" value="Glutathione_S-Trfase_N"/>
</dbReference>
<dbReference type="OrthoDB" id="414243at2759"/>